<organism evidence="1">
    <name type="scientific">Gibberella zeae</name>
    <name type="common">Wheat head blight fungus</name>
    <name type="synonym">Fusarium graminearum</name>
    <dbReference type="NCBI Taxonomy" id="5518"/>
    <lineage>
        <taxon>Eukaryota</taxon>
        <taxon>Fungi</taxon>
        <taxon>Dikarya</taxon>
        <taxon>Ascomycota</taxon>
        <taxon>Pezizomycotina</taxon>
        <taxon>Sordariomycetes</taxon>
        <taxon>Hypocreomycetidae</taxon>
        <taxon>Hypocreales</taxon>
        <taxon>Nectriaceae</taxon>
        <taxon>Fusarium</taxon>
    </lineage>
</organism>
<dbReference type="EMBL" id="CAAKMV010000126">
    <property type="protein sequence ID" value="VIO56765.1"/>
    <property type="molecule type" value="Genomic_DNA"/>
</dbReference>
<proteinExistence type="predicted"/>
<sequence>MLYLISLKLYLICRSFFIPKDRYPAGSLARMAKRTSHIIIANELDHPAVAEVTKYLEGTGLHLDLFSLACNLVDLEAPFLANITEEQFNAFKCTLFSVQDAPFCWVTRACQIGYKNPDYALVNGIARSIR</sequence>
<protein>
    <submittedName>
        <fullName evidence="1">Uncharacterized protein</fullName>
    </submittedName>
</protein>
<dbReference type="AlphaFoldDB" id="A0A4E9DTH7"/>
<name>A0A4E9DTH7_GIBZA</name>
<gene>
    <name evidence="1" type="ORF">FUG_LOCUS230141</name>
</gene>
<reference evidence="1" key="1">
    <citation type="submission" date="2019-04" db="EMBL/GenBank/DDBJ databases">
        <authorList>
            <person name="Melise S."/>
            <person name="Noan J."/>
            <person name="Okalmin O."/>
        </authorList>
    </citation>
    <scope>NUCLEOTIDE SEQUENCE</scope>
    <source>
        <strain evidence="1">FN9</strain>
    </source>
</reference>
<accession>A0A4E9DTH7</accession>
<evidence type="ECO:0000313" key="1">
    <source>
        <dbReference type="EMBL" id="VIO56765.1"/>
    </source>
</evidence>